<dbReference type="Proteomes" id="UP001303046">
    <property type="component" value="Unassembled WGS sequence"/>
</dbReference>
<keyword evidence="2" id="KW-1185">Reference proteome</keyword>
<protein>
    <submittedName>
        <fullName evidence="1">Uncharacterized protein</fullName>
    </submittedName>
</protein>
<organism evidence="1 2">
    <name type="scientific">Necator americanus</name>
    <name type="common">Human hookworm</name>
    <dbReference type="NCBI Taxonomy" id="51031"/>
    <lineage>
        <taxon>Eukaryota</taxon>
        <taxon>Metazoa</taxon>
        <taxon>Ecdysozoa</taxon>
        <taxon>Nematoda</taxon>
        <taxon>Chromadorea</taxon>
        <taxon>Rhabditida</taxon>
        <taxon>Rhabditina</taxon>
        <taxon>Rhabditomorpha</taxon>
        <taxon>Strongyloidea</taxon>
        <taxon>Ancylostomatidae</taxon>
        <taxon>Bunostominae</taxon>
        <taxon>Necator</taxon>
    </lineage>
</organism>
<dbReference type="EMBL" id="JAVFWL010000002">
    <property type="protein sequence ID" value="KAK6735912.1"/>
    <property type="molecule type" value="Genomic_DNA"/>
</dbReference>
<reference evidence="1 2" key="1">
    <citation type="submission" date="2023-08" db="EMBL/GenBank/DDBJ databases">
        <title>A Necator americanus chromosomal reference genome.</title>
        <authorList>
            <person name="Ilik V."/>
            <person name="Petrzelkova K.J."/>
            <person name="Pardy F."/>
            <person name="Fuh T."/>
            <person name="Niatou-Singa F.S."/>
            <person name="Gouil Q."/>
            <person name="Baker L."/>
            <person name="Ritchie M.E."/>
            <person name="Jex A.R."/>
            <person name="Gazzola D."/>
            <person name="Li H."/>
            <person name="Toshio Fujiwara R."/>
            <person name="Zhan B."/>
            <person name="Aroian R.V."/>
            <person name="Pafco B."/>
            <person name="Schwarz E.M."/>
        </authorList>
    </citation>
    <scope>NUCLEOTIDE SEQUENCE [LARGE SCALE GENOMIC DNA]</scope>
    <source>
        <strain evidence="1 2">Aroian</strain>
        <tissue evidence="1">Whole animal</tissue>
    </source>
</reference>
<gene>
    <name evidence="1" type="primary">Necator_chrII.g6688</name>
    <name evidence="1" type="ORF">RB195_018895</name>
</gene>
<comment type="caution">
    <text evidence="1">The sequence shown here is derived from an EMBL/GenBank/DDBJ whole genome shotgun (WGS) entry which is preliminary data.</text>
</comment>
<evidence type="ECO:0000313" key="1">
    <source>
        <dbReference type="EMBL" id="KAK6735912.1"/>
    </source>
</evidence>
<dbReference type="PANTHER" id="PTHR46238">
    <property type="entry name" value="REVERSE TRANSCRIPTASE DOMAIN-CONTAINING PROTEIN"/>
    <property type="match status" value="1"/>
</dbReference>
<sequence>MECGSRIEDGSIRVYVMLMRMKWKMATGVLCNKEVPVRLKSKVYRTVVHPVALYGCRCWPTMKALERVLHAMEMRMMRWMIGVTLEDKVSNDTVRSIFSVVLITEKM</sequence>
<dbReference type="PANTHER" id="PTHR46238:SF8">
    <property type="entry name" value="ENDONUCLEASE_EXONUCLEASE_PHOSPHATASE DOMAIN-CONTAINING PROTEIN"/>
    <property type="match status" value="1"/>
</dbReference>
<evidence type="ECO:0000313" key="2">
    <source>
        <dbReference type="Proteomes" id="UP001303046"/>
    </source>
</evidence>
<name>A0ABR1CDU3_NECAM</name>
<proteinExistence type="predicted"/>
<accession>A0ABR1CDU3</accession>